<proteinExistence type="predicted"/>
<feature type="region of interest" description="Disordered" evidence="1">
    <location>
        <begin position="1"/>
        <end position="38"/>
    </location>
</feature>
<comment type="caution">
    <text evidence="2">The sequence shown here is derived from an EMBL/GenBank/DDBJ whole genome shotgun (WGS) entry which is preliminary data.</text>
</comment>
<gene>
    <name evidence="2" type="ORF">FJT64_014683</name>
</gene>
<evidence type="ECO:0000256" key="1">
    <source>
        <dbReference type="SAM" id="MobiDB-lite"/>
    </source>
</evidence>
<reference evidence="2 3" key="1">
    <citation type="submission" date="2019-07" db="EMBL/GenBank/DDBJ databases">
        <title>Draft genome assembly of a fouling barnacle, Amphibalanus amphitrite (Darwin, 1854): The first reference genome for Thecostraca.</title>
        <authorList>
            <person name="Kim W."/>
        </authorList>
    </citation>
    <scope>NUCLEOTIDE SEQUENCE [LARGE SCALE GENOMIC DNA]</scope>
    <source>
        <strain evidence="2">SNU_AA5</strain>
        <tissue evidence="2">Soma without cirri and trophi</tissue>
    </source>
</reference>
<dbReference type="AlphaFoldDB" id="A0A6A4V5J6"/>
<keyword evidence="3" id="KW-1185">Reference proteome</keyword>
<dbReference type="Proteomes" id="UP000440578">
    <property type="component" value="Unassembled WGS sequence"/>
</dbReference>
<dbReference type="EMBL" id="VIIS01002226">
    <property type="protein sequence ID" value="KAF0286844.1"/>
    <property type="molecule type" value="Genomic_DNA"/>
</dbReference>
<protein>
    <submittedName>
        <fullName evidence="2">Uncharacterized protein</fullName>
    </submittedName>
</protein>
<organism evidence="2 3">
    <name type="scientific">Amphibalanus amphitrite</name>
    <name type="common">Striped barnacle</name>
    <name type="synonym">Balanus amphitrite</name>
    <dbReference type="NCBI Taxonomy" id="1232801"/>
    <lineage>
        <taxon>Eukaryota</taxon>
        <taxon>Metazoa</taxon>
        <taxon>Ecdysozoa</taxon>
        <taxon>Arthropoda</taxon>
        <taxon>Crustacea</taxon>
        <taxon>Multicrustacea</taxon>
        <taxon>Cirripedia</taxon>
        <taxon>Thoracica</taxon>
        <taxon>Thoracicalcarea</taxon>
        <taxon>Balanomorpha</taxon>
        <taxon>Balanoidea</taxon>
        <taxon>Balanidae</taxon>
        <taxon>Amphibalaninae</taxon>
        <taxon>Amphibalanus</taxon>
    </lineage>
</organism>
<evidence type="ECO:0000313" key="2">
    <source>
        <dbReference type="EMBL" id="KAF0286844.1"/>
    </source>
</evidence>
<sequence>MSVRHACGSSEPVRRRRRRDVDMQYRSSGDMGGLLPPLPHREQLIDFDAEGEPLNKLLRTFTSDVDQHKNMFQTMPEDTCNDVSTNNSTFCWNGDEVGE</sequence>
<name>A0A6A4V5J6_AMPAM</name>
<dbReference type="OrthoDB" id="6380619at2759"/>
<accession>A0A6A4V5J6</accession>
<evidence type="ECO:0000313" key="3">
    <source>
        <dbReference type="Proteomes" id="UP000440578"/>
    </source>
</evidence>